<evidence type="ECO:0000313" key="3">
    <source>
        <dbReference type="Proteomes" id="UP000003150"/>
    </source>
</evidence>
<evidence type="ECO:0000256" key="1">
    <source>
        <dbReference type="SAM" id="Phobius"/>
    </source>
</evidence>
<dbReference type="EMBL" id="ACYT02000001">
    <property type="protein sequence ID" value="EFF81023.1"/>
    <property type="molecule type" value="Genomic_DNA"/>
</dbReference>
<keyword evidence="1" id="KW-0472">Membrane</keyword>
<feature type="transmembrane region" description="Helical" evidence="1">
    <location>
        <begin position="12"/>
        <end position="31"/>
    </location>
</feature>
<organism evidence="2 3">
    <name type="scientific">Schaalia odontolytica F0309</name>
    <dbReference type="NCBI Taxonomy" id="649742"/>
    <lineage>
        <taxon>Bacteria</taxon>
        <taxon>Bacillati</taxon>
        <taxon>Actinomycetota</taxon>
        <taxon>Actinomycetes</taxon>
        <taxon>Actinomycetales</taxon>
        <taxon>Actinomycetaceae</taxon>
        <taxon>Schaalia</taxon>
    </lineage>
</organism>
<name>D4TVP9_9ACTO</name>
<dbReference type="Proteomes" id="UP000003150">
    <property type="component" value="Unassembled WGS sequence"/>
</dbReference>
<comment type="caution">
    <text evidence="2">The sequence shown here is derived from an EMBL/GenBank/DDBJ whole genome shotgun (WGS) entry which is preliminary data.</text>
</comment>
<dbReference type="HOGENOM" id="CLU_192681_0_0_11"/>
<keyword evidence="1" id="KW-1133">Transmembrane helix</keyword>
<gene>
    <name evidence="2" type="ORF">HMPREF0970_00001</name>
</gene>
<reference evidence="2 3" key="1">
    <citation type="submission" date="2009-10" db="EMBL/GenBank/DDBJ databases">
        <authorList>
            <person name="Weinstock G."/>
            <person name="Sodergren E."/>
            <person name="Clifton S."/>
            <person name="Fulton L."/>
            <person name="Fulton B."/>
            <person name="Courtney L."/>
            <person name="Fronick C."/>
            <person name="Harrison M."/>
            <person name="Strong C."/>
            <person name="Farmer C."/>
            <person name="Delahaunty K."/>
            <person name="Markovic C."/>
            <person name="Hall O."/>
            <person name="Minx P."/>
            <person name="Tomlinson C."/>
            <person name="Mitreva M."/>
            <person name="Nelson J."/>
            <person name="Hou S."/>
            <person name="Wollam A."/>
            <person name="Pepin K.H."/>
            <person name="Johnson M."/>
            <person name="Bhonagiri V."/>
            <person name="Nash W.E."/>
            <person name="Warren W."/>
            <person name="Chinwalla A."/>
            <person name="Mardis E.R."/>
            <person name="Wilson R.K."/>
        </authorList>
    </citation>
    <scope>NUCLEOTIDE SEQUENCE [LARGE SCALE GENOMIC DNA]</scope>
    <source>
        <strain evidence="2 3">F0309</strain>
    </source>
</reference>
<accession>D4TVP9</accession>
<proteinExistence type="predicted"/>
<feature type="transmembrane region" description="Helical" evidence="1">
    <location>
        <begin position="37"/>
        <end position="55"/>
    </location>
</feature>
<protein>
    <recommendedName>
        <fullName evidence="4">Transmembrane protein</fullName>
    </recommendedName>
</protein>
<evidence type="ECO:0008006" key="4">
    <source>
        <dbReference type="Google" id="ProtNLM"/>
    </source>
</evidence>
<sequence length="84" mass="9791">MGRLFTCRRELVCGFVVVVHCSGGWVFGLVFWGVWVLFVNSIVCLFVFYACFLFLSVFGWDCWLALFGWLVFPGFNVFVFVRRV</sequence>
<feature type="transmembrane region" description="Helical" evidence="1">
    <location>
        <begin position="62"/>
        <end position="81"/>
    </location>
</feature>
<dbReference type="AlphaFoldDB" id="D4TVP9"/>
<evidence type="ECO:0000313" key="2">
    <source>
        <dbReference type="EMBL" id="EFF81023.1"/>
    </source>
</evidence>
<keyword evidence="1" id="KW-0812">Transmembrane</keyword>